<gene>
    <name evidence="1" type="ORF">METZ01_LOCUS112419</name>
</gene>
<dbReference type="GO" id="GO:0016020">
    <property type="term" value="C:membrane"/>
    <property type="evidence" value="ECO:0007669"/>
    <property type="project" value="InterPro"/>
</dbReference>
<dbReference type="Pfam" id="PF03567">
    <property type="entry name" value="Sulfotransfer_2"/>
    <property type="match status" value="1"/>
</dbReference>
<feature type="non-terminal residue" evidence="1">
    <location>
        <position position="145"/>
    </location>
</feature>
<reference evidence="1" key="1">
    <citation type="submission" date="2018-05" db="EMBL/GenBank/DDBJ databases">
        <authorList>
            <person name="Lanie J.A."/>
            <person name="Ng W.-L."/>
            <person name="Kazmierczak K.M."/>
            <person name="Andrzejewski T.M."/>
            <person name="Davidsen T.M."/>
            <person name="Wayne K.J."/>
            <person name="Tettelin H."/>
            <person name="Glass J.I."/>
            <person name="Rusch D."/>
            <person name="Podicherti R."/>
            <person name="Tsui H.-C.T."/>
            <person name="Winkler M.E."/>
        </authorList>
    </citation>
    <scope>NUCLEOTIDE SEQUENCE</scope>
</reference>
<dbReference type="Gene3D" id="3.40.50.300">
    <property type="entry name" value="P-loop containing nucleotide triphosphate hydrolases"/>
    <property type="match status" value="1"/>
</dbReference>
<dbReference type="EMBL" id="UINC01013861">
    <property type="protein sequence ID" value="SVA59565.1"/>
    <property type="molecule type" value="Genomic_DNA"/>
</dbReference>
<organism evidence="1">
    <name type="scientific">marine metagenome</name>
    <dbReference type="NCBI Taxonomy" id="408172"/>
    <lineage>
        <taxon>unclassified sequences</taxon>
        <taxon>metagenomes</taxon>
        <taxon>ecological metagenomes</taxon>
    </lineage>
</organism>
<evidence type="ECO:0008006" key="2">
    <source>
        <dbReference type="Google" id="ProtNLM"/>
    </source>
</evidence>
<sequence>MLISHKKQFIFIHIYKTAGTSVMDVFSPYCRLIDRMAYDYKFTRELFRVINRLMRWGNDGMKQYTGFHKHAKAHEIREKLERKQFDSYYKFSFVRNPYDFLVSLYFYAKQFERDPSRRALKDMEYKDFLRRVISNNTACQLDFIT</sequence>
<proteinExistence type="predicted"/>
<dbReference type="InterPro" id="IPR005331">
    <property type="entry name" value="Sulfotransferase"/>
</dbReference>
<dbReference type="GO" id="GO:0008146">
    <property type="term" value="F:sulfotransferase activity"/>
    <property type="evidence" value="ECO:0007669"/>
    <property type="project" value="InterPro"/>
</dbReference>
<dbReference type="AlphaFoldDB" id="A0A381X480"/>
<protein>
    <recommendedName>
        <fullName evidence="2">Sulfotransferase domain-containing protein</fullName>
    </recommendedName>
</protein>
<dbReference type="InterPro" id="IPR027417">
    <property type="entry name" value="P-loop_NTPase"/>
</dbReference>
<evidence type="ECO:0000313" key="1">
    <source>
        <dbReference type="EMBL" id="SVA59565.1"/>
    </source>
</evidence>
<name>A0A381X480_9ZZZZ</name>
<accession>A0A381X480</accession>